<organism evidence="1 2">
    <name type="scientific">Handroanthus impetiginosus</name>
    <dbReference type="NCBI Taxonomy" id="429701"/>
    <lineage>
        <taxon>Eukaryota</taxon>
        <taxon>Viridiplantae</taxon>
        <taxon>Streptophyta</taxon>
        <taxon>Embryophyta</taxon>
        <taxon>Tracheophyta</taxon>
        <taxon>Spermatophyta</taxon>
        <taxon>Magnoliopsida</taxon>
        <taxon>eudicotyledons</taxon>
        <taxon>Gunneridae</taxon>
        <taxon>Pentapetalae</taxon>
        <taxon>asterids</taxon>
        <taxon>lamiids</taxon>
        <taxon>Lamiales</taxon>
        <taxon>Bignoniaceae</taxon>
        <taxon>Crescentiina</taxon>
        <taxon>Tabebuia alliance</taxon>
        <taxon>Handroanthus</taxon>
    </lineage>
</organism>
<evidence type="ECO:0000313" key="2">
    <source>
        <dbReference type="Proteomes" id="UP000231279"/>
    </source>
</evidence>
<reference evidence="2" key="1">
    <citation type="journal article" date="2018" name="Gigascience">
        <title>Genome assembly of the Pink Ipe (Handroanthus impetiginosus, Bignoniaceae), a highly valued, ecologically keystone Neotropical timber forest tree.</title>
        <authorList>
            <person name="Silva-Junior O.B."/>
            <person name="Grattapaglia D."/>
            <person name="Novaes E."/>
            <person name="Collevatti R.G."/>
        </authorList>
    </citation>
    <scope>NUCLEOTIDE SEQUENCE [LARGE SCALE GENOMIC DNA]</scope>
    <source>
        <strain evidence="2">cv. UFG-1</strain>
    </source>
</reference>
<protein>
    <submittedName>
        <fullName evidence="1">Uncharacterized protein</fullName>
    </submittedName>
</protein>
<dbReference type="EMBL" id="NKXS01001650">
    <property type="protein sequence ID" value="PIN17555.1"/>
    <property type="molecule type" value="Genomic_DNA"/>
</dbReference>
<sequence length="50" mass="5995">MKLQISRFFMRISILPKRNARKYWMTCICLKCVHCILSSDPIYGWLTLTD</sequence>
<proteinExistence type="predicted"/>
<keyword evidence="2" id="KW-1185">Reference proteome</keyword>
<name>A0A2G9HJ70_9LAMI</name>
<dbReference type="AlphaFoldDB" id="A0A2G9HJ70"/>
<comment type="caution">
    <text evidence="1">The sequence shown here is derived from an EMBL/GenBank/DDBJ whole genome shotgun (WGS) entry which is preliminary data.</text>
</comment>
<accession>A0A2G9HJ70</accession>
<gene>
    <name evidence="1" type="ORF">CDL12_09785</name>
</gene>
<dbReference type="Proteomes" id="UP000231279">
    <property type="component" value="Unassembled WGS sequence"/>
</dbReference>
<evidence type="ECO:0000313" key="1">
    <source>
        <dbReference type="EMBL" id="PIN17555.1"/>
    </source>
</evidence>